<dbReference type="EC" id="5.5.1.2" evidence="2"/>
<reference evidence="4" key="1">
    <citation type="submission" date="2019-03" db="EMBL/GenBank/DDBJ databases">
        <title>Afifella sp. nov., isolated from activated sludge.</title>
        <authorList>
            <person name="Li Q."/>
            <person name="Liu Y."/>
        </authorList>
    </citation>
    <scope>NUCLEOTIDE SEQUENCE</scope>
    <source>
        <strain evidence="4">L72</strain>
    </source>
</reference>
<dbReference type="PRINTS" id="PR00149">
    <property type="entry name" value="FUMRATELYASE"/>
</dbReference>
<dbReference type="Pfam" id="PF00206">
    <property type="entry name" value="Lyase_1"/>
    <property type="match status" value="1"/>
</dbReference>
<keyword evidence="4" id="KW-0413">Isomerase</keyword>
<dbReference type="InterPro" id="IPR024083">
    <property type="entry name" value="Fumarase/histidase_N"/>
</dbReference>
<feature type="domain" description="Adenylosuccinate lyase C-terminal" evidence="3">
    <location>
        <begin position="352"/>
        <end position="431"/>
    </location>
</feature>
<evidence type="ECO:0000256" key="1">
    <source>
        <dbReference type="ARBA" id="ARBA00034772"/>
    </source>
</evidence>
<dbReference type="NCBIfam" id="TIGR02426">
    <property type="entry name" value="protocat_pcaB"/>
    <property type="match status" value="1"/>
</dbReference>
<dbReference type="GO" id="GO:0016829">
    <property type="term" value="F:lyase activity"/>
    <property type="evidence" value="ECO:0007669"/>
    <property type="project" value="UniProtKB-ARBA"/>
</dbReference>
<dbReference type="InterPro" id="IPR022761">
    <property type="entry name" value="Fumarate_lyase_N"/>
</dbReference>
<dbReference type="InterPro" id="IPR020557">
    <property type="entry name" value="Fumarate_lyase_CS"/>
</dbReference>
<proteinExistence type="inferred from homology"/>
<dbReference type="SMART" id="SM00998">
    <property type="entry name" value="ADSL_C"/>
    <property type="match status" value="1"/>
</dbReference>
<sequence length="441" mass="46789">MFASQALGRVFSDRGILGAMLEVEAALAEAEAECGVIPREAAAAIRDACDPGLYDIEAIGRGAALGGNLAIPLVKALTAKVEADHRGYVHWGATSQDVIDTGFMLLARTALAEIGAQTRSAMKAAAALARRHRDAIMPGRTWMQHALPIPFGYKVAVWLSGLAAAHAAVRRVRREALAIQFGGAAGTLAALRSDGLQVRAALARRLSLPEPAVTWHAERSRIFEIAAALGLLSGACAKIALDIQLLMQTEIGEALEPSAPGKGGSSTMPHKRNPVGSAAVRANHRRITGLVATIVSALEQEQERAPGAWPAEWETMRDLFLLAGGSVERTAAMLAGLEVEEGRMRENLDLTLGLPLAESLMMALARDIGRMEAHHRVEAASRTAATKRRPLAEIARSDPQISDVLGEDEIDAALDPSNYLGSAAAMIERALTEAERELEAD</sequence>
<dbReference type="GO" id="GO:0019619">
    <property type="term" value="P:3,4-dihydroxybenzoate catabolic process"/>
    <property type="evidence" value="ECO:0007669"/>
    <property type="project" value="InterPro"/>
</dbReference>
<dbReference type="PANTHER" id="PTHR43172">
    <property type="entry name" value="ADENYLOSUCCINATE LYASE"/>
    <property type="match status" value="1"/>
</dbReference>
<dbReference type="Gene3D" id="1.20.200.10">
    <property type="entry name" value="Fumarase/aspartase (Central domain)"/>
    <property type="match status" value="1"/>
</dbReference>
<dbReference type="CDD" id="cd01597">
    <property type="entry name" value="pCLME"/>
    <property type="match status" value="1"/>
</dbReference>
<name>A0A964WTA1_9HYPH</name>
<keyword evidence="5" id="KW-1185">Reference proteome</keyword>
<evidence type="ECO:0000259" key="3">
    <source>
        <dbReference type="SMART" id="SM00998"/>
    </source>
</evidence>
<accession>A0A964WTA1</accession>
<dbReference type="SUPFAM" id="SSF48557">
    <property type="entry name" value="L-aspartase-like"/>
    <property type="match status" value="1"/>
</dbReference>
<dbReference type="InterPro" id="IPR019468">
    <property type="entry name" value="AdenyloSucc_lyase_C"/>
</dbReference>
<dbReference type="Pfam" id="PF10397">
    <property type="entry name" value="ADSL_C"/>
    <property type="match status" value="1"/>
</dbReference>
<comment type="similarity">
    <text evidence="1">Belongs to the class-II fumarase/aspartase family.</text>
</comment>
<dbReference type="PROSITE" id="PS00163">
    <property type="entry name" value="FUMARATE_LYASES"/>
    <property type="match status" value="1"/>
</dbReference>
<dbReference type="InterPro" id="IPR012789">
    <property type="entry name" value="Protocat_PcaB-like"/>
</dbReference>
<organism evidence="4 5">
    <name type="scientific">Propylenella binzhouense</name>
    <dbReference type="NCBI Taxonomy" id="2555902"/>
    <lineage>
        <taxon>Bacteria</taxon>
        <taxon>Pseudomonadati</taxon>
        <taxon>Pseudomonadota</taxon>
        <taxon>Alphaproteobacteria</taxon>
        <taxon>Hyphomicrobiales</taxon>
        <taxon>Propylenellaceae</taxon>
        <taxon>Propylenella</taxon>
    </lineage>
</organism>
<evidence type="ECO:0000313" key="4">
    <source>
        <dbReference type="EMBL" id="MYZ47736.1"/>
    </source>
</evidence>
<dbReference type="InterPro" id="IPR000362">
    <property type="entry name" value="Fumarate_lyase_fam"/>
</dbReference>
<dbReference type="Gene3D" id="1.10.40.30">
    <property type="entry name" value="Fumarase/aspartase (C-terminal domain)"/>
    <property type="match status" value="1"/>
</dbReference>
<dbReference type="Gene3D" id="1.10.275.10">
    <property type="entry name" value="Fumarase/aspartase (N-terminal domain)"/>
    <property type="match status" value="1"/>
</dbReference>
<dbReference type="InterPro" id="IPR008948">
    <property type="entry name" value="L-Aspartase-like"/>
</dbReference>
<dbReference type="PANTHER" id="PTHR43172:SF2">
    <property type="entry name" value="ADENYLOSUCCINATE LYASE C-TERMINAL DOMAIN-CONTAINING PROTEIN"/>
    <property type="match status" value="1"/>
</dbReference>
<dbReference type="AlphaFoldDB" id="A0A964WTA1"/>
<protein>
    <recommendedName>
        <fullName evidence="2">3-carboxy-cis,cis-muconate cycloisomerase</fullName>
        <ecNumber evidence="2">5.5.1.2</ecNumber>
    </recommendedName>
</protein>
<comment type="caution">
    <text evidence="4">The sequence shown here is derived from an EMBL/GenBank/DDBJ whole genome shotgun (WGS) entry which is preliminary data.</text>
</comment>
<dbReference type="Proteomes" id="UP000773614">
    <property type="component" value="Unassembled WGS sequence"/>
</dbReference>
<dbReference type="PRINTS" id="PR00145">
    <property type="entry name" value="ARGSUCLYASE"/>
</dbReference>
<dbReference type="EMBL" id="SPKJ01000020">
    <property type="protein sequence ID" value="MYZ47736.1"/>
    <property type="molecule type" value="Genomic_DNA"/>
</dbReference>
<gene>
    <name evidence="4" type="primary">pcaB</name>
    <name evidence="4" type="ORF">E4O86_08425</name>
</gene>
<dbReference type="GO" id="GO:0047472">
    <property type="term" value="F:3-carboxy-cis,cis-muconate cycloisomerase activity"/>
    <property type="evidence" value="ECO:0007669"/>
    <property type="project" value="UniProtKB-UniRule"/>
</dbReference>
<dbReference type="OrthoDB" id="9768878at2"/>
<evidence type="ECO:0000313" key="5">
    <source>
        <dbReference type="Proteomes" id="UP000773614"/>
    </source>
</evidence>
<evidence type="ECO:0000256" key="2">
    <source>
        <dbReference type="NCBIfam" id="TIGR02426"/>
    </source>
</evidence>